<gene>
    <name evidence="2" type="primary">amiC_1</name>
    <name evidence="2" type="ORF">OJF2_03580</name>
</gene>
<feature type="region of interest" description="Disordered" evidence="1">
    <location>
        <begin position="414"/>
        <end position="471"/>
    </location>
</feature>
<dbReference type="CDD" id="cd06355">
    <property type="entry name" value="PBP1_FmdD-like"/>
    <property type="match status" value="1"/>
</dbReference>
<dbReference type="InterPro" id="IPR000709">
    <property type="entry name" value="Leu_Ile_Val-bd"/>
</dbReference>
<dbReference type="Pfam" id="PF13433">
    <property type="entry name" value="Peripla_BP_5"/>
    <property type="match status" value="1"/>
</dbReference>
<dbReference type="Proteomes" id="UP000324233">
    <property type="component" value="Chromosome"/>
</dbReference>
<dbReference type="SUPFAM" id="SSF53822">
    <property type="entry name" value="Periplasmic binding protein-like I"/>
    <property type="match status" value="1"/>
</dbReference>
<evidence type="ECO:0000256" key="1">
    <source>
        <dbReference type="SAM" id="MobiDB-lite"/>
    </source>
</evidence>
<organism evidence="2 3">
    <name type="scientific">Aquisphaera giovannonii</name>
    <dbReference type="NCBI Taxonomy" id="406548"/>
    <lineage>
        <taxon>Bacteria</taxon>
        <taxon>Pseudomonadati</taxon>
        <taxon>Planctomycetota</taxon>
        <taxon>Planctomycetia</taxon>
        <taxon>Isosphaerales</taxon>
        <taxon>Isosphaeraceae</taxon>
        <taxon>Aquisphaera</taxon>
    </lineage>
</organism>
<dbReference type="PANTHER" id="PTHR47628">
    <property type="match status" value="1"/>
</dbReference>
<sequence length="471" mass="50842">MRRSLIGLVGLGVLAAAGWWGVPYLLWRAEAPIKVGLLHSRTGPLEISERSMIEAELLAIEDINAEGGIAGRRVLAVVADGRSDPSVFAQEARRLIEADRVSVIVGCWSGLSRRKVRDVVQASGHLLIFPSNYEGMDTAPGVVCTGPIPNQQVIPAVNWCSEKLRARKFFLAGSQDVQSYSSNALIKDQLKAIGAEGVGEKYVGLDGSGMAEMVAAIKAAAPDVVLSTVVGDGNKPFYQQLAAAGLTPSKVPVLSFTIGEEELRSLPAKDMVGDYAAWSYFQSLDTEENRRFVERFRAKYGEDRVTSDGIVAAYNAIRLWALAVDEAGTDATAEVRKSIQRESRFGPEGIVSIDPATLHTFRPFRMGKVRADGQFDVVWSLEKPVRPVPFPMLRTRAQWTEFVDRLYTTWGTKEFNPQALGDPASGPPSAPPAVARRPGPGPRPLAPAAAARAAADAASTAGTRRNGTYQR</sequence>
<dbReference type="Gene3D" id="3.40.50.2300">
    <property type="match status" value="2"/>
</dbReference>
<evidence type="ECO:0000313" key="2">
    <source>
        <dbReference type="EMBL" id="QEH31891.1"/>
    </source>
</evidence>
<dbReference type="RefSeq" id="WP_210420371.1">
    <property type="nucleotide sequence ID" value="NZ_CP042997.1"/>
</dbReference>
<dbReference type="AlphaFoldDB" id="A0A5B9VVL2"/>
<name>A0A5B9VVL2_9BACT</name>
<dbReference type="PANTHER" id="PTHR47628:SF1">
    <property type="entry name" value="ALIPHATIC AMIDASE EXPRESSION-REGULATING PROTEIN"/>
    <property type="match status" value="1"/>
</dbReference>
<dbReference type="InterPro" id="IPR017777">
    <property type="entry name" value="ABC_urea-bd_UrtA"/>
</dbReference>
<dbReference type="InterPro" id="IPR028082">
    <property type="entry name" value="Peripla_BP_I"/>
</dbReference>
<keyword evidence="3" id="KW-1185">Reference proteome</keyword>
<dbReference type="EMBL" id="CP042997">
    <property type="protein sequence ID" value="QEH31891.1"/>
    <property type="molecule type" value="Genomic_DNA"/>
</dbReference>
<protein>
    <submittedName>
        <fullName evidence="2">Aliphatic amidase expression-regulating protein</fullName>
    </submittedName>
</protein>
<accession>A0A5B9VVL2</accession>
<reference evidence="2 3" key="1">
    <citation type="submission" date="2019-08" db="EMBL/GenBank/DDBJ databases">
        <title>Deep-cultivation of Planctomycetes and their phenomic and genomic characterization uncovers novel biology.</title>
        <authorList>
            <person name="Wiegand S."/>
            <person name="Jogler M."/>
            <person name="Boedeker C."/>
            <person name="Pinto D."/>
            <person name="Vollmers J."/>
            <person name="Rivas-Marin E."/>
            <person name="Kohn T."/>
            <person name="Peeters S.H."/>
            <person name="Heuer A."/>
            <person name="Rast P."/>
            <person name="Oberbeckmann S."/>
            <person name="Bunk B."/>
            <person name="Jeske O."/>
            <person name="Meyerdierks A."/>
            <person name="Storesund J.E."/>
            <person name="Kallscheuer N."/>
            <person name="Luecker S."/>
            <person name="Lage O.M."/>
            <person name="Pohl T."/>
            <person name="Merkel B.J."/>
            <person name="Hornburger P."/>
            <person name="Mueller R.-W."/>
            <person name="Bruemmer F."/>
            <person name="Labrenz M."/>
            <person name="Spormann A.M."/>
            <person name="Op den Camp H."/>
            <person name="Overmann J."/>
            <person name="Amann R."/>
            <person name="Jetten M.S.M."/>
            <person name="Mascher T."/>
            <person name="Medema M.H."/>
            <person name="Devos D.P."/>
            <person name="Kaster A.-K."/>
            <person name="Ovreas L."/>
            <person name="Rohde M."/>
            <person name="Galperin M.Y."/>
            <person name="Jogler C."/>
        </authorList>
    </citation>
    <scope>NUCLEOTIDE SEQUENCE [LARGE SCALE GENOMIC DNA]</scope>
    <source>
        <strain evidence="2 3">OJF2</strain>
    </source>
</reference>
<proteinExistence type="predicted"/>
<dbReference type="KEGG" id="agv:OJF2_03580"/>
<dbReference type="GO" id="GO:0006865">
    <property type="term" value="P:amino acid transport"/>
    <property type="evidence" value="ECO:0007669"/>
    <property type="project" value="InterPro"/>
</dbReference>
<dbReference type="PRINTS" id="PR00337">
    <property type="entry name" value="LEUILEVALBP"/>
</dbReference>
<feature type="compositionally biased region" description="Low complexity" evidence="1">
    <location>
        <begin position="446"/>
        <end position="465"/>
    </location>
</feature>
<evidence type="ECO:0000313" key="3">
    <source>
        <dbReference type="Proteomes" id="UP000324233"/>
    </source>
</evidence>